<keyword evidence="1" id="KW-0812">Transmembrane</keyword>
<reference evidence="2 3" key="1">
    <citation type="submission" date="2023-02" db="EMBL/GenBank/DDBJ databases">
        <title>Genome sequence of Lentisphaera profundi SAORIC-696.</title>
        <authorList>
            <person name="Kim e."/>
            <person name="Cho J.-C."/>
            <person name="Choi A."/>
            <person name="Kang I."/>
        </authorList>
    </citation>
    <scope>NUCLEOTIDE SEQUENCE [LARGE SCALE GENOMIC DNA]</scope>
    <source>
        <strain evidence="2 3">SAORIC-696</strain>
    </source>
</reference>
<keyword evidence="3" id="KW-1185">Reference proteome</keyword>
<protein>
    <recommendedName>
        <fullName evidence="4">Glutathione gamma-glutamylcysteinyltransferase</fullName>
    </recommendedName>
</protein>
<sequence>MNHRFYCAHSLYTISLIKKQAGEVNKIESELINIDKKKTMEAMMKHLLWIVMSLFLMGCVFSTTPGEIAVIEYNSSRSHALIKNTDTTRMQVLENELNNIKKRGLEVNYSLLSISMNQRVKDVFIMKETETEISSFKEITFGDIHESVNYLISEINDGEKIDYSQSLDLFRNHLYDYVASKDILLLNVGKSSFFGQETKDDTFSMVVAYDRIHHNVLLIEVNGNKQTKYWVHYKNLFDTAMTRRNQYHCSSGWLELKKIRYSKFQKNDKLQAHK</sequence>
<evidence type="ECO:0000256" key="1">
    <source>
        <dbReference type="SAM" id="Phobius"/>
    </source>
</evidence>
<accession>A0ABY7VQY6</accession>
<dbReference type="EMBL" id="CP117811">
    <property type="protein sequence ID" value="WDE96620.1"/>
    <property type="molecule type" value="Genomic_DNA"/>
</dbReference>
<feature type="transmembrane region" description="Helical" evidence="1">
    <location>
        <begin position="46"/>
        <end position="64"/>
    </location>
</feature>
<gene>
    <name evidence="2" type="ORF">PQO03_01385</name>
</gene>
<evidence type="ECO:0008006" key="4">
    <source>
        <dbReference type="Google" id="ProtNLM"/>
    </source>
</evidence>
<evidence type="ECO:0000313" key="3">
    <source>
        <dbReference type="Proteomes" id="UP001214250"/>
    </source>
</evidence>
<dbReference type="SUPFAM" id="SSF54001">
    <property type="entry name" value="Cysteine proteinases"/>
    <property type="match status" value="1"/>
</dbReference>
<organism evidence="2 3">
    <name type="scientific">Lentisphaera profundi</name>
    <dbReference type="NCBI Taxonomy" id="1658616"/>
    <lineage>
        <taxon>Bacteria</taxon>
        <taxon>Pseudomonadati</taxon>
        <taxon>Lentisphaerota</taxon>
        <taxon>Lentisphaeria</taxon>
        <taxon>Lentisphaerales</taxon>
        <taxon>Lentisphaeraceae</taxon>
        <taxon>Lentisphaera</taxon>
    </lineage>
</organism>
<proteinExistence type="predicted"/>
<dbReference type="InterPro" id="IPR038765">
    <property type="entry name" value="Papain-like_cys_pep_sf"/>
</dbReference>
<dbReference type="Gene3D" id="3.90.70.30">
    <property type="entry name" value="Phytochelatin synthase, N-terminal domain"/>
    <property type="match status" value="1"/>
</dbReference>
<dbReference type="Proteomes" id="UP001214250">
    <property type="component" value="Chromosome 1"/>
</dbReference>
<keyword evidence="1" id="KW-1133">Transmembrane helix</keyword>
<evidence type="ECO:0000313" key="2">
    <source>
        <dbReference type="EMBL" id="WDE96620.1"/>
    </source>
</evidence>
<dbReference type="RefSeq" id="WP_274150685.1">
    <property type="nucleotide sequence ID" value="NZ_CP117811.1"/>
</dbReference>
<keyword evidence="1" id="KW-0472">Membrane</keyword>
<dbReference type="InterPro" id="IPR038156">
    <property type="entry name" value="PCS_N_sf"/>
</dbReference>
<name>A0ABY7VQY6_9BACT</name>